<dbReference type="InterPro" id="IPR001647">
    <property type="entry name" value="HTH_TetR"/>
</dbReference>
<dbReference type="GO" id="GO:0003677">
    <property type="term" value="F:DNA binding"/>
    <property type="evidence" value="ECO:0007669"/>
    <property type="project" value="UniProtKB-UniRule"/>
</dbReference>
<evidence type="ECO:0000256" key="2">
    <source>
        <dbReference type="PROSITE-ProRule" id="PRU00335"/>
    </source>
</evidence>
<feature type="DNA-binding region" description="H-T-H motif" evidence="2">
    <location>
        <begin position="40"/>
        <end position="59"/>
    </location>
</feature>
<dbReference type="InterPro" id="IPR009057">
    <property type="entry name" value="Homeodomain-like_sf"/>
</dbReference>
<protein>
    <submittedName>
        <fullName evidence="4">TetR family transcriptional regulator</fullName>
    </submittedName>
</protein>
<feature type="domain" description="HTH tetR-type" evidence="3">
    <location>
        <begin position="17"/>
        <end position="77"/>
    </location>
</feature>
<dbReference type="Gene3D" id="1.10.357.10">
    <property type="entry name" value="Tetracycline Repressor, domain 2"/>
    <property type="match status" value="1"/>
</dbReference>
<keyword evidence="1 2" id="KW-0238">DNA-binding</keyword>
<dbReference type="Pfam" id="PF00440">
    <property type="entry name" value="TetR_N"/>
    <property type="match status" value="1"/>
</dbReference>
<evidence type="ECO:0000256" key="1">
    <source>
        <dbReference type="ARBA" id="ARBA00023125"/>
    </source>
</evidence>
<dbReference type="InterPro" id="IPR023772">
    <property type="entry name" value="DNA-bd_HTH_TetR-type_CS"/>
</dbReference>
<dbReference type="AlphaFoldDB" id="A0A4S8N4I6"/>
<keyword evidence="5" id="KW-1185">Reference proteome</keyword>
<dbReference type="SUPFAM" id="SSF46689">
    <property type="entry name" value="Homeodomain-like"/>
    <property type="match status" value="1"/>
</dbReference>
<dbReference type="OrthoDB" id="8688418at2"/>
<evidence type="ECO:0000313" key="4">
    <source>
        <dbReference type="EMBL" id="THV10502.1"/>
    </source>
</evidence>
<accession>A0A4S8N4I6</accession>
<dbReference type="PROSITE" id="PS50977">
    <property type="entry name" value="HTH_TETR_2"/>
    <property type="match status" value="1"/>
</dbReference>
<proteinExistence type="predicted"/>
<dbReference type="PROSITE" id="PS01081">
    <property type="entry name" value="HTH_TETR_1"/>
    <property type="match status" value="1"/>
</dbReference>
<gene>
    <name evidence="4" type="ORF">E9934_14345</name>
</gene>
<dbReference type="RefSeq" id="WP_136563580.1">
    <property type="nucleotide sequence ID" value="NZ_BAABLS010000006.1"/>
</dbReference>
<comment type="caution">
    <text evidence="4">The sequence shown here is derived from an EMBL/GenBank/DDBJ whole genome shotgun (WGS) entry which is preliminary data.</text>
</comment>
<organism evidence="4 5">
    <name type="scientific">Nocardioides caeni</name>
    <dbReference type="NCBI Taxonomy" id="574700"/>
    <lineage>
        <taxon>Bacteria</taxon>
        <taxon>Bacillati</taxon>
        <taxon>Actinomycetota</taxon>
        <taxon>Actinomycetes</taxon>
        <taxon>Propionibacteriales</taxon>
        <taxon>Nocardioidaceae</taxon>
        <taxon>Nocardioides</taxon>
    </lineage>
</organism>
<dbReference type="Proteomes" id="UP000307087">
    <property type="component" value="Unassembled WGS sequence"/>
</dbReference>
<sequence length="199" mass="22106">MHSMTELCINRREAKRLETAHRLQACAVQLTLDHGFDNWTMEDLAAAADVSRRTVFNYFAGKAEVILGPEIEIDPAHIETFVGGGPTGHLFDDLVLMAHEVTAEKTTPDLAITAIREAIITEPRLIALVHERFEGAAELLGDAVRQREGADFPEVRIRLMLRLLLTCFDDALDRTAQDTSHTFNEHFDATVADARTALA</sequence>
<dbReference type="EMBL" id="STGW01000010">
    <property type="protein sequence ID" value="THV10502.1"/>
    <property type="molecule type" value="Genomic_DNA"/>
</dbReference>
<reference evidence="4 5" key="1">
    <citation type="journal article" date="2009" name="Int. J. Syst. Evol. Microbiol.">
        <title>Nocardioides caeni sp. nov., isolated from wastewater.</title>
        <authorList>
            <person name="Yoon J.H."/>
            <person name="Kang S.J."/>
            <person name="Park S."/>
            <person name="Kim W."/>
            <person name="Oh T.K."/>
        </authorList>
    </citation>
    <scope>NUCLEOTIDE SEQUENCE [LARGE SCALE GENOMIC DNA]</scope>
    <source>
        <strain evidence="4 5">DSM 23134</strain>
    </source>
</reference>
<evidence type="ECO:0000313" key="5">
    <source>
        <dbReference type="Proteomes" id="UP000307087"/>
    </source>
</evidence>
<name>A0A4S8N4I6_9ACTN</name>
<evidence type="ECO:0000259" key="3">
    <source>
        <dbReference type="PROSITE" id="PS50977"/>
    </source>
</evidence>